<feature type="region of interest" description="Disordered" evidence="9">
    <location>
        <begin position="970"/>
        <end position="1073"/>
    </location>
</feature>
<dbReference type="PANTHER" id="PTHR15352:SF1">
    <property type="entry name" value="KASH5-LIKE COILED-COIL DOMAIN-CONTAINING PROTEIN"/>
    <property type="match status" value="1"/>
</dbReference>
<keyword evidence="4 10" id="KW-0812">Transmembrane</keyword>
<evidence type="ECO:0000313" key="13">
    <source>
        <dbReference type="Proteomes" id="UP000005408"/>
    </source>
</evidence>
<evidence type="ECO:0000256" key="1">
    <source>
        <dbReference type="ARBA" id="ARBA00004167"/>
    </source>
</evidence>
<dbReference type="InterPro" id="IPR008677">
    <property type="entry name" value="MRVI1"/>
</dbReference>
<dbReference type="Pfam" id="PF05781">
    <property type="entry name" value="MRVI1"/>
    <property type="match status" value="1"/>
</dbReference>
<evidence type="ECO:0000256" key="8">
    <source>
        <dbReference type="SAM" id="Coils"/>
    </source>
</evidence>
<keyword evidence="3" id="KW-0963">Cytoplasm</keyword>
<feature type="compositionally biased region" description="Basic and acidic residues" evidence="9">
    <location>
        <begin position="649"/>
        <end position="669"/>
    </location>
</feature>
<dbReference type="EnsemblMetazoa" id="G19319.1">
    <property type="protein sequence ID" value="G19319.1:cds"/>
    <property type="gene ID" value="G19319"/>
</dbReference>
<evidence type="ECO:0000256" key="4">
    <source>
        <dbReference type="ARBA" id="ARBA00022692"/>
    </source>
</evidence>
<feature type="coiled-coil region" evidence="8">
    <location>
        <begin position="150"/>
        <end position="310"/>
    </location>
</feature>
<proteinExistence type="predicted"/>
<dbReference type="Proteomes" id="UP000005408">
    <property type="component" value="Unassembled WGS sequence"/>
</dbReference>
<evidence type="ECO:0000256" key="9">
    <source>
        <dbReference type="SAM" id="MobiDB-lite"/>
    </source>
</evidence>
<feature type="transmembrane region" description="Helical" evidence="10">
    <location>
        <begin position="1575"/>
        <end position="1598"/>
    </location>
</feature>
<keyword evidence="6 8" id="KW-0175">Coiled coil</keyword>
<feature type="compositionally biased region" description="Polar residues" evidence="9">
    <location>
        <begin position="1003"/>
        <end position="1021"/>
    </location>
</feature>
<evidence type="ECO:0000256" key="5">
    <source>
        <dbReference type="ARBA" id="ARBA00022989"/>
    </source>
</evidence>
<dbReference type="PANTHER" id="PTHR15352">
    <property type="entry name" value="LYMPHOID-RESTRICTED MEMBRANE PROTEIN, JAW1"/>
    <property type="match status" value="1"/>
</dbReference>
<reference evidence="12" key="1">
    <citation type="submission" date="2022-08" db="UniProtKB">
        <authorList>
            <consortium name="EnsemblMetazoa"/>
        </authorList>
    </citation>
    <scope>IDENTIFICATION</scope>
    <source>
        <strain evidence="12">05x7-T-G4-1.051#20</strain>
    </source>
</reference>
<evidence type="ECO:0000256" key="7">
    <source>
        <dbReference type="ARBA" id="ARBA00023136"/>
    </source>
</evidence>
<feature type="coiled-coil region" evidence="8">
    <location>
        <begin position="1237"/>
        <end position="1282"/>
    </location>
</feature>
<accession>A0A8W8JM67</accession>
<feature type="region of interest" description="Disordered" evidence="9">
    <location>
        <begin position="709"/>
        <end position="740"/>
    </location>
</feature>
<keyword evidence="7 10" id="KW-0472">Membrane</keyword>
<feature type="region of interest" description="Disordered" evidence="9">
    <location>
        <begin position="1454"/>
        <end position="1493"/>
    </location>
</feature>
<protein>
    <recommendedName>
        <fullName evidence="11">Protein KASH5 EF-hand-like domain-containing protein</fullName>
    </recommendedName>
</protein>
<feature type="compositionally biased region" description="Polar residues" evidence="9">
    <location>
        <begin position="1044"/>
        <end position="1056"/>
    </location>
</feature>
<dbReference type="GO" id="GO:0016020">
    <property type="term" value="C:membrane"/>
    <property type="evidence" value="ECO:0007669"/>
    <property type="project" value="UniProtKB-SubCell"/>
</dbReference>
<organism evidence="12 13">
    <name type="scientific">Magallana gigas</name>
    <name type="common">Pacific oyster</name>
    <name type="synonym">Crassostrea gigas</name>
    <dbReference type="NCBI Taxonomy" id="29159"/>
    <lineage>
        <taxon>Eukaryota</taxon>
        <taxon>Metazoa</taxon>
        <taxon>Spiralia</taxon>
        <taxon>Lophotrochozoa</taxon>
        <taxon>Mollusca</taxon>
        <taxon>Bivalvia</taxon>
        <taxon>Autobranchia</taxon>
        <taxon>Pteriomorphia</taxon>
        <taxon>Ostreida</taxon>
        <taxon>Ostreoidea</taxon>
        <taxon>Ostreidae</taxon>
        <taxon>Magallana</taxon>
    </lineage>
</organism>
<dbReference type="InterPro" id="IPR039508">
    <property type="entry name" value="KASH5_EF-hand-like_dom"/>
</dbReference>
<feature type="region of interest" description="Disordered" evidence="9">
    <location>
        <begin position="649"/>
        <end position="693"/>
    </location>
</feature>
<feature type="compositionally biased region" description="Low complexity" evidence="9">
    <location>
        <begin position="1460"/>
        <end position="1470"/>
    </location>
</feature>
<evidence type="ECO:0000259" key="11">
    <source>
        <dbReference type="Pfam" id="PF14658"/>
    </source>
</evidence>
<feature type="coiled-coil region" evidence="8">
    <location>
        <begin position="1514"/>
        <end position="1548"/>
    </location>
</feature>
<keyword evidence="13" id="KW-1185">Reference proteome</keyword>
<evidence type="ECO:0000256" key="2">
    <source>
        <dbReference type="ARBA" id="ARBA00004496"/>
    </source>
</evidence>
<name>A0A8W8JM67_MAGGI</name>
<feature type="coiled-coil region" evidence="8">
    <location>
        <begin position="447"/>
        <end position="623"/>
    </location>
</feature>
<keyword evidence="5 10" id="KW-1133">Transmembrane helix</keyword>
<feature type="compositionally biased region" description="Basic and acidic residues" evidence="9">
    <location>
        <begin position="728"/>
        <end position="740"/>
    </location>
</feature>
<feature type="compositionally biased region" description="Low complexity" evidence="9">
    <location>
        <begin position="1026"/>
        <end position="1035"/>
    </location>
</feature>
<dbReference type="GO" id="GO:0005737">
    <property type="term" value="C:cytoplasm"/>
    <property type="evidence" value="ECO:0007669"/>
    <property type="project" value="UniProtKB-SubCell"/>
</dbReference>
<evidence type="ECO:0000256" key="3">
    <source>
        <dbReference type="ARBA" id="ARBA00022490"/>
    </source>
</evidence>
<feature type="compositionally biased region" description="Polar residues" evidence="9">
    <location>
        <begin position="1064"/>
        <end position="1073"/>
    </location>
</feature>
<evidence type="ECO:0000256" key="10">
    <source>
        <dbReference type="SAM" id="Phobius"/>
    </source>
</evidence>
<evidence type="ECO:0000313" key="12">
    <source>
        <dbReference type="EnsemblMetazoa" id="G19319.1:cds"/>
    </source>
</evidence>
<dbReference type="InterPro" id="IPR011992">
    <property type="entry name" value="EF-hand-dom_pair"/>
</dbReference>
<sequence>MDTDEELFSSDESGISEQDLIEHVDILFRTSDLEGSGYVPVSRIIQYLRVQTSFGESEEDLSFLMRLADPSGSDPSLTLEQYREIMWKWIKHLQQGGARNVSDGGSEYEDILSDPANRVSSKDRGGSSNTGFDKQDDKLGVGFGVSADEVQQYMDRIQELVFQNSRLTEENSTLQQQIYSQEEALAQSNTSNQGLGKKIKGLQEAIQLRQQHESENEDLILKLQDQKQEMQQKIGNLTSDLEHLRASNKELEASNVEYQHQLEQLSEIRRYQETQLSERFEELKNQQNQILSLSGTVQELKIEKENLQAKLCQSNEAIESLKQTVECKDKGDNLMRFPCSTPIKRNNSICMELRGMLEDGDHMPSPLCEKEIDQVFPLFSSDDEDVDESDPNVSIYSVSLKDDLTLDMSKFMEKYQNKQENLLEEIRHFLEPGKSNYVKDEKFSEFVKKVEEQMSKLTQKVSVLAQAKTDVDHRLGKQKKKFRKLREENAVLKEAADDVIENKISWDSVTDKRLLILKDQIDQERANIKFLERKLKDKESTFVHVDKNKRFGAERVLKMEIQKLQSLNKDLTERNKKLEGKVNGLVEEVTKAHRDVETQQAKVVELQAERDVLVLQKERAEHQLTDRTRQRILDQRDVLELRIQKDDKQLTERMGQDSDQHVRTPERQMRGNQSLPLPYSRKTGDRGRGTQMSGVLPFDLLATDSLEIQKKESSSKKSPSQNAIISHTDGDPRDGTQGSHEHLWLDRRKLSAEGSVTDQGEGEGDCGYNGGGRRRYSYHAAIDNHTCPPGEQHYPRYRSGSFQAAIEGSLEEGEVTENTDHVTFPTDVTSEAGDSCKSFSSCYNNCFQIADHLSSTNLSSCLGSSTAYCVNSSKVCYSVCDSATVLTSGWVGCGGDFTVNSSYRTCTDSSHNHSDVIIKHLTSSHCDVTTGGGRGDGGDSGQCGTKWNHCGTADGQRGSCGGQFGTEWRGVADDSGSTVDDSNLSHRSEDYTDSPEAPDVIQITKSGKTNTEPGKPSSMSYKESHPSSLSPSAELESSDHNTRKTLTPASIVSGNVNPKEGTEKGSNVTRSGNEIKNTKVNDKEESEVMDIREEMDDVIEDDEAKNECDDDDDDDNVLVTNNLIQQLERLNLSDGGVSAAKNSPHLKKIRQGNLAKRREQMKFLRMPDLNEMQESGQPVMNGEGEPDNPVMPSISQSMLHDLGVDQDREHEDSPDQLSEQEIENKFTSLSLAFKTDKITLEKRLEIQERSRDIAEENVAKEIKGLREALEQLNQICVDTQVRELLLKIQRHITVLEQASARVSSRAEVFGAVQQEKRMSKAIEIMLTHVDNLRMSHDRQTAELEEARKLIQDNRPFGGSSEMGEFVGLSRRSASVCQSNAFLPKGARRRVSDVSLTRSGLPHSMSMDNISESMHVTPPLRRELSVTEEDPRSKFQQLATAAALKNTTTAAFRRASLNKQTSTSSLLGGSLRMSQESNQSDTKSTGTNSKQHSVEEEAFQKGFEQGYKAQITGQLKQLRDQQNSITDTLEELRDKCDEEEEDNAQEVSLREAVLSKLWEHVPEWETASNKLRLATVLFFLFMAALSIILSFFPVTYAAVQVYPEYQHVTTPPV</sequence>
<dbReference type="SUPFAM" id="SSF47473">
    <property type="entry name" value="EF-hand"/>
    <property type="match status" value="1"/>
</dbReference>
<feature type="compositionally biased region" description="Polar residues" evidence="9">
    <location>
        <begin position="1471"/>
        <end position="1490"/>
    </location>
</feature>
<evidence type="ECO:0000256" key="6">
    <source>
        <dbReference type="ARBA" id="ARBA00023054"/>
    </source>
</evidence>
<feature type="domain" description="Protein KASH5 EF-hand-like" evidence="11">
    <location>
        <begin position="27"/>
        <end position="90"/>
    </location>
</feature>
<feature type="region of interest" description="Disordered" evidence="9">
    <location>
        <begin position="100"/>
        <end position="138"/>
    </location>
</feature>
<comment type="subcellular location">
    <subcellularLocation>
        <location evidence="2">Cytoplasm</location>
    </subcellularLocation>
    <subcellularLocation>
        <location evidence="1">Membrane</location>
        <topology evidence="1">Single-pass membrane protein</topology>
    </subcellularLocation>
</comment>
<dbReference type="Pfam" id="PF14658">
    <property type="entry name" value="EF-hand_9"/>
    <property type="match status" value="1"/>
</dbReference>